<dbReference type="Proteomes" id="UP000649799">
    <property type="component" value="Unassembled WGS sequence"/>
</dbReference>
<organism evidence="1 2">
    <name type="scientific">Cyclobacterium plantarum</name>
    <dbReference type="NCBI Taxonomy" id="2716263"/>
    <lineage>
        <taxon>Bacteria</taxon>
        <taxon>Pseudomonadati</taxon>
        <taxon>Bacteroidota</taxon>
        <taxon>Cytophagia</taxon>
        <taxon>Cytophagales</taxon>
        <taxon>Cyclobacteriaceae</taxon>
        <taxon>Cyclobacterium</taxon>
    </lineage>
</organism>
<dbReference type="InterPro" id="IPR029055">
    <property type="entry name" value="Ntn_hydrolases_N"/>
</dbReference>
<reference evidence="1 2" key="1">
    <citation type="submission" date="2020-03" db="EMBL/GenBank/DDBJ databases">
        <title>Cyclobacterium plantarum sp. nov., a marine bacterium isolated from a coastal-marine wetland.</title>
        <authorList>
            <person name="Sanchez-Porro C."/>
            <person name="Ventosa A."/>
            <person name="Amoozegar M."/>
        </authorList>
    </citation>
    <scope>NUCLEOTIDE SEQUENCE [LARGE SCALE GENOMIC DNA]</scope>
    <source>
        <strain evidence="1 2">GBPx2</strain>
    </source>
</reference>
<keyword evidence="2" id="KW-1185">Reference proteome</keyword>
<gene>
    <name evidence="1" type="ORF">G9Q97_01885</name>
</gene>
<sequence>MFYNQFILTKSRSFAPNWSDESWNKENIGDFFLFCHPELNLTKKETEKSSIFLLGYVHDWEFPEQSNERIIAGLDIDVSIIDLIYQLSKFSGDFVIIYQTDGEIFLFNDACGQKEVYYDVNYQNFGSQPKLLAEVVDLVPYEDEDSINFFKSIEFSKKKHFVNESTHVKNVKHLLPNHYLDLNAKNTVRFFPLFPREERPLKEVAQKAAVMIKGYLKSIAYRNDLALAVTGGFDSRTLFLASLEVKEKCKYYVFKHKNMDHNHYDIVFPKKITAIYQQELHVIEEETIGSVEDTTNFSQSVDFPSTNTISADAFKGRVYINGNIYEIARNSFGYQKNATAADLAFKIGFNKLKFPIKEYERWLKDKPGFEKQGYHYLDLLYWEERMGIWLSKGRTEMNAMGKTVKSPFNSRALIELLLSVKRKDRDVHFNNLQKEIIRILSDNNAEIMAMPVNPTLKRKVFSILKKLYLYNLVRYIAIKARIF</sequence>
<accession>A0ABX0H1A2</accession>
<dbReference type="Gene3D" id="3.60.20.10">
    <property type="entry name" value="Glutamine Phosphoribosylpyrophosphate, subunit 1, domain 1"/>
    <property type="match status" value="1"/>
</dbReference>
<proteinExistence type="predicted"/>
<dbReference type="SUPFAM" id="SSF56235">
    <property type="entry name" value="N-terminal nucleophile aminohydrolases (Ntn hydrolases)"/>
    <property type="match status" value="1"/>
</dbReference>
<evidence type="ECO:0008006" key="3">
    <source>
        <dbReference type="Google" id="ProtNLM"/>
    </source>
</evidence>
<protein>
    <recommendedName>
        <fullName evidence="3">Asparagine synthetase domain-containing protein</fullName>
    </recommendedName>
</protein>
<dbReference type="RefSeq" id="WP_166142559.1">
    <property type="nucleotide sequence ID" value="NZ_JAANYN010000001.1"/>
</dbReference>
<dbReference type="EMBL" id="JAANYN010000001">
    <property type="protein sequence ID" value="NHE55559.1"/>
    <property type="molecule type" value="Genomic_DNA"/>
</dbReference>
<evidence type="ECO:0000313" key="2">
    <source>
        <dbReference type="Proteomes" id="UP000649799"/>
    </source>
</evidence>
<evidence type="ECO:0000313" key="1">
    <source>
        <dbReference type="EMBL" id="NHE55559.1"/>
    </source>
</evidence>
<name>A0ABX0H1A2_9BACT</name>
<comment type="caution">
    <text evidence="1">The sequence shown here is derived from an EMBL/GenBank/DDBJ whole genome shotgun (WGS) entry which is preliminary data.</text>
</comment>